<gene>
    <name evidence="10" type="ORF">CTOB1V02_LOCUS15418</name>
</gene>
<dbReference type="EMBL" id="OB689815">
    <property type="protein sequence ID" value="CAD7237603.1"/>
    <property type="molecule type" value="Genomic_DNA"/>
</dbReference>
<evidence type="ECO:0000313" key="10">
    <source>
        <dbReference type="EMBL" id="CAD7237603.1"/>
    </source>
</evidence>
<evidence type="ECO:0000256" key="4">
    <source>
        <dbReference type="ARBA" id="ARBA00022857"/>
    </source>
</evidence>
<evidence type="ECO:0000256" key="9">
    <source>
        <dbReference type="RuleBase" id="RU003903"/>
    </source>
</evidence>
<dbReference type="EC" id="1.5.1.2" evidence="9"/>
<dbReference type="UniPathway" id="UPA00098">
    <property type="reaction ID" value="UER00361"/>
</dbReference>
<keyword evidence="9" id="KW-0028">Amino-acid biosynthesis</keyword>
<evidence type="ECO:0000256" key="8">
    <source>
        <dbReference type="PIRSR" id="PIRSR000193-1"/>
    </source>
</evidence>
<feature type="binding site" evidence="8">
    <location>
        <begin position="9"/>
        <end position="14"/>
    </location>
    <ligand>
        <name>NADP(+)</name>
        <dbReference type="ChEBI" id="CHEBI:58349"/>
    </ligand>
</feature>
<dbReference type="HAMAP" id="MF_01925">
    <property type="entry name" value="P5C_reductase"/>
    <property type="match status" value="1"/>
</dbReference>
<evidence type="ECO:0000256" key="2">
    <source>
        <dbReference type="ARBA" id="ARBA00005525"/>
    </source>
</evidence>
<dbReference type="FunFam" id="1.10.3730.10:FF:000001">
    <property type="entry name" value="Pyrroline-5-carboxylate reductase"/>
    <property type="match status" value="1"/>
</dbReference>
<evidence type="ECO:0000256" key="5">
    <source>
        <dbReference type="ARBA" id="ARBA00023002"/>
    </source>
</evidence>
<dbReference type="GO" id="GO:0055129">
    <property type="term" value="P:L-proline biosynthetic process"/>
    <property type="evidence" value="ECO:0007669"/>
    <property type="project" value="UniProtKB-UniPathway"/>
</dbReference>
<dbReference type="Pfam" id="PF14748">
    <property type="entry name" value="P5CR_dimer"/>
    <property type="match status" value="1"/>
</dbReference>
<keyword evidence="5 9" id="KW-0560">Oxidoreductase</keyword>
<dbReference type="PANTHER" id="PTHR11645:SF0">
    <property type="entry name" value="PYRROLINE-5-CARBOXYLATE REDUCTASE 3"/>
    <property type="match status" value="1"/>
</dbReference>
<dbReference type="SUPFAM" id="SSF48179">
    <property type="entry name" value="6-phosphogluconate dehydrogenase C-terminal domain-like"/>
    <property type="match status" value="1"/>
</dbReference>
<evidence type="ECO:0000256" key="1">
    <source>
        <dbReference type="ARBA" id="ARBA00005205"/>
    </source>
</evidence>
<keyword evidence="4 8" id="KW-0521">NADP</keyword>
<dbReference type="InterPro" id="IPR029036">
    <property type="entry name" value="P5CR_dimer"/>
</dbReference>
<dbReference type="PANTHER" id="PTHR11645">
    <property type="entry name" value="PYRROLINE-5-CARBOXYLATE REDUCTASE"/>
    <property type="match status" value="1"/>
</dbReference>
<dbReference type="Gene3D" id="1.10.3730.10">
    <property type="entry name" value="ProC C-terminal domain-like"/>
    <property type="match status" value="1"/>
</dbReference>
<evidence type="ECO:0000256" key="7">
    <source>
        <dbReference type="ARBA" id="ARBA00049975"/>
    </source>
</evidence>
<reference evidence="10" key="1">
    <citation type="submission" date="2020-11" db="EMBL/GenBank/DDBJ databases">
        <authorList>
            <person name="Tran Van P."/>
        </authorList>
    </citation>
    <scope>NUCLEOTIDE SEQUENCE</scope>
</reference>
<dbReference type="Pfam" id="PF03807">
    <property type="entry name" value="F420_oxidored"/>
    <property type="match status" value="1"/>
</dbReference>
<dbReference type="OrthoDB" id="10263291at2759"/>
<comment type="subunit">
    <text evidence="6">Homodecamer; composed of 5 homodimers.</text>
</comment>
<comment type="similarity">
    <text evidence="2 9">Belongs to the pyrroline-5-carboxylate reductase family.</text>
</comment>
<dbReference type="InterPro" id="IPR000304">
    <property type="entry name" value="Pyrroline-COOH_reductase"/>
</dbReference>
<dbReference type="PROSITE" id="PS00521">
    <property type="entry name" value="P5CR"/>
    <property type="match status" value="1"/>
</dbReference>
<comment type="catalytic activity">
    <reaction evidence="9">
        <text>L-proline + NADP(+) = (S)-1-pyrroline-5-carboxylate + NADPH + 2 H(+)</text>
        <dbReference type="Rhea" id="RHEA:14109"/>
        <dbReference type="ChEBI" id="CHEBI:15378"/>
        <dbReference type="ChEBI" id="CHEBI:17388"/>
        <dbReference type="ChEBI" id="CHEBI:57783"/>
        <dbReference type="ChEBI" id="CHEBI:58349"/>
        <dbReference type="ChEBI" id="CHEBI:60039"/>
        <dbReference type="EC" id="1.5.1.2"/>
    </reaction>
</comment>
<dbReference type="SUPFAM" id="SSF51735">
    <property type="entry name" value="NAD(P)-binding Rossmann-fold domains"/>
    <property type="match status" value="1"/>
</dbReference>
<feature type="non-terminal residue" evidence="10">
    <location>
        <position position="255"/>
    </location>
</feature>
<evidence type="ECO:0000256" key="3">
    <source>
        <dbReference type="ARBA" id="ARBA00022650"/>
    </source>
</evidence>
<dbReference type="NCBIfam" id="TIGR00112">
    <property type="entry name" value="proC"/>
    <property type="match status" value="1"/>
</dbReference>
<dbReference type="InterPro" id="IPR028939">
    <property type="entry name" value="P5C_Rdtase_cat_N"/>
</dbReference>
<dbReference type="InterPro" id="IPR036291">
    <property type="entry name" value="NAD(P)-bd_dom_sf"/>
</dbReference>
<dbReference type="Gene3D" id="3.40.50.720">
    <property type="entry name" value="NAD(P)-binding Rossmann-like Domain"/>
    <property type="match status" value="1"/>
</dbReference>
<keyword evidence="3 9" id="KW-0641">Proline biosynthesis</keyword>
<proteinExistence type="inferred from homology"/>
<feature type="binding site" evidence="8">
    <location>
        <begin position="71"/>
        <end position="74"/>
    </location>
    <ligand>
        <name>NADP(+)</name>
        <dbReference type="ChEBI" id="CHEBI:58349"/>
    </ligand>
</feature>
<feature type="binding site" evidence="8">
    <location>
        <position position="58"/>
    </location>
    <ligand>
        <name>NADPH</name>
        <dbReference type="ChEBI" id="CHEBI:57783"/>
    </ligand>
</feature>
<organism evidence="10">
    <name type="scientific">Cyprideis torosa</name>
    <dbReference type="NCBI Taxonomy" id="163714"/>
    <lineage>
        <taxon>Eukaryota</taxon>
        <taxon>Metazoa</taxon>
        <taxon>Ecdysozoa</taxon>
        <taxon>Arthropoda</taxon>
        <taxon>Crustacea</taxon>
        <taxon>Oligostraca</taxon>
        <taxon>Ostracoda</taxon>
        <taxon>Podocopa</taxon>
        <taxon>Podocopida</taxon>
        <taxon>Cytherocopina</taxon>
        <taxon>Cytheroidea</taxon>
        <taxon>Cytherideidae</taxon>
        <taxon>Cyprideis</taxon>
    </lineage>
</organism>
<dbReference type="InterPro" id="IPR008927">
    <property type="entry name" value="6-PGluconate_DH-like_C_sf"/>
</dbReference>
<comment type="function">
    <text evidence="7">Oxidoreductase that catalyzes the last step in proline biosynthesis, which corresponds to the reduction of pyrroline-5-carboxylate (P5C) to L-proline using NAD(P)H. Proline is synthesized from either glutamate or ornithine; both are converted to P5C, and then to proline via pyrroline-5-carboxylate reductases (PYCRs). PYCR3 is exclusively linked to the biosynthesis of proline from ornithine.</text>
</comment>
<accession>A0A7R8ZZE3</accession>
<name>A0A7R8ZZE3_9CRUS</name>
<comment type="pathway">
    <text evidence="1 9">Amino-acid biosynthesis; L-proline biosynthesis; L-proline from L-glutamate 5-semialdehyde: step 1/1.</text>
</comment>
<dbReference type="GO" id="GO:0004735">
    <property type="term" value="F:pyrroline-5-carboxylate reductase activity"/>
    <property type="evidence" value="ECO:0007669"/>
    <property type="project" value="UniProtKB-EC"/>
</dbReference>
<sequence>MTQTNIAFIGGGNMARALITGLLAKQWPGDAIIVSDPSAEALTTFTLLNSAIETTSDNRIAVAQADVIVLAIKPQAMKSVAQALNPLLTQTRPLIISIAAGLMERDINRWLGGDLPMVRCMPNTPAMVSQGATGLYANDRVTKDQKSLAEALLQAVGTCVWVEDEGQLDAVTALSGSGPAYHFLVMEAMENAGVALGLPADVARQLSLQTALGAATLATHSDYPVAELRRQVTSPGGTTEQAIHTLEEGQLRELF</sequence>
<evidence type="ECO:0000256" key="6">
    <source>
        <dbReference type="ARBA" id="ARBA00038523"/>
    </source>
</evidence>
<protein>
    <recommendedName>
        <fullName evidence="9">Pyrroline-5-carboxylate reductase</fullName>
        <ecNumber evidence="9">1.5.1.2</ecNumber>
    </recommendedName>
</protein>
<dbReference type="InterPro" id="IPR053790">
    <property type="entry name" value="P5CR-like_CS"/>
</dbReference>
<dbReference type="PIRSF" id="PIRSF000193">
    <property type="entry name" value="Pyrrol-5-carb_rd"/>
    <property type="match status" value="1"/>
</dbReference>
<dbReference type="AlphaFoldDB" id="A0A7R8ZZE3"/>